<keyword evidence="2" id="KW-1185">Reference proteome</keyword>
<gene>
    <name evidence="1" type="ORF">EYB53_005920</name>
</gene>
<evidence type="ECO:0000313" key="2">
    <source>
        <dbReference type="Proteomes" id="UP001193081"/>
    </source>
</evidence>
<name>A0ABS4D715_9CHLR</name>
<protein>
    <submittedName>
        <fullName evidence="1">Alpha-D-ribose 1-methylphosphonate 5-phosphate C-P-lyase PhnJ</fullName>
    </submittedName>
</protein>
<comment type="caution">
    <text evidence="1">The sequence shown here is derived from an EMBL/GenBank/DDBJ whole genome shotgun (WGS) entry which is preliminary data.</text>
</comment>
<organism evidence="1 2">
    <name type="scientific">Candidatus Chloroploca mongolica</name>
    <dbReference type="NCBI Taxonomy" id="2528176"/>
    <lineage>
        <taxon>Bacteria</taxon>
        <taxon>Bacillati</taxon>
        <taxon>Chloroflexota</taxon>
        <taxon>Chloroflexia</taxon>
        <taxon>Chloroflexales</taxon>
        <taxon>Chloroflexineae</taxon>
        <taxon>Oscillochloridaceae</taxon>
        <taxon>Candidatus Chloroploca</taxon>
    </lineage>
</organism>
<sequence>MSLASLAHPRQDFSYGFLDAFAKRELRRRMLKAIAIPGFQVPYASRELPIARGWGTGGLQVTLSIVSPTDTLKVIDQGADDSVNAANLRRFIARMTSVATTTDTLAATVIQSRHRVPEERLREGQVLVLQVPDPEPLRQVQPDSSRAREMHADADYAQMWLTLYEQLVRFGRFMQGASYPVLVHGRYLMSPSPIPRWDTPALHQAAHLTLLSAGREKRLYAVPPYTDVRPIEFEDVFFQVENMAGRICMLTGARNKFMDELPVAEGGSQFRLSDTGYAAKLLRRARGDAATLGATYFDDEGHFYQPGVIRAE</sequence>
<accession>A0ABS4D715</accession>
<dbReference type="InterPro" id="IPR010306">
    <property type="entry name" value="PhnJ"/>
</dbReference>
<dbReference type="EMBL" id="SIJK02000007">
    <property type="protein sequence ID" value="MBP1465239.1"/>
    <property type="molecule type" value="Genomic_DNA"/>
</dbReference>
<dbReference type="PIRSF" id="PIRSF011468">
    <property type="entry name" value="PhnJ"/>
    <property type="match status" value="1"/>
</dbReference>
<evidence type="ECO:0000313" key="1">
    <source>
        <dbReference type="EMBL" id="MBP1465239.1"/>
    </source>
</evidence>
<dbReference type="Pfam" id="PF06007">
    <property type="entry name" value="PhnJ"/>
    <property type="match status" value="1"/>
</dbReference>
<dbReference type="Proteomes" id="UP001193081">
    <property type="component" value="Unassembled WGS sequence"/>
</dbReference>
<proteinExistence type="predicted"/>
<dbReference type="RefSeq" id="WP_135477282.1">
    <property type="nucleotide sequence ID" value="NZ_SIJK02000007.1"/>
</dbReference>
<reference evidence="1 2" key="1">
    <citation type="submission" date="2021-03" db="EMBL/GenBank/DDBJ databases">
        <authorList>
            <person name="Grouzdev D.S."/>
        </authorList>
    </citation>
    <scope>NUCLEOTIDE SEQUENCE [LARGE SCALE GENOMIC DNA]</scope>
    <source>
        <strain evidence="1 2">M50-1</strain>
    </source>
</reference>
<dbReference type="SFLD" id="SFLDS00033">
    <property type="entry name" value="Radical_SAM_Phosphonate_Metabo"/>
    <property type="match status" value="1"/>
</dbReference>